<dbReference type="Pfam" id="PF00145">
    <property type="entry name" value="DNA_methylase"/>
    <property type="match status" value="1"/>
</dbReference>
<evidence type="ECO:0000256" key="8">
    <source>
        <dbReference type="RuleBase" id="RU000416"/>
    </source>
</evidence>
<evidence type="ECO:0000256" key="7">
    <source>
        <dbReference type="PROSITE-ProRule" id="PRU01016"/>
    </source>
</evidence>
<evidence type="ECO:0000313" key="10">
    <source>
        <dbReference type="Proteomes" id="UP001204061"/>
    </source>
</evidence>
<dbReference type="EMBL" id="JANLFC010000070">
    <property type="protein sequence ID" value="MCR4450553.1"/>
    <property type="molecule type" value="Genomic_DNA"/>
</dbReference>
<comment type="similarity">
    <text evidence="7 8">Belongs to the class I-like SAM-binding methyltransferase superfamily. C5-methyltransferase family.</text>
</comment>
<evidence type="ECO:0000313" key="9">
    <source>
        <dbReference type="EMBL" id="MCR4450553.1"/>
    </source>
</evidence>
<dbReference type="Gene3D" id="3.40.50.150">
    <property type="entry name" value="Vaccinia Virus protein VP39"/>
    <property type="match status" value="1"/>
</dbReference>
<dbReference type="Gene3D" id="3.90.120.10">
    <property type="entry name" value="DNA Methylase, subunit A, domain 2"/>
    <property type="match status" value="1"/>
</dbReference>
<proteinExistence type="inferred from homology"/>
<keyword evidence="4 7" id="KW-0949">S-adenosyl-L-methionine</keyword>
<dbReference type="InterPro" id="IPR029063">
    <property type="entry name" value="SAM-dependent_MTases_sf"/>
</dbReference>
<sequence>MYKFYEFFAGGGMARAGLNNEWECKLANDFSDKKAASYIENWGGEELIVGDVGKIDSTLLNEIVDLSWASFPCQDLSLAGAGAGLAGQRSGAFWGFWKHIQHLNKRGMKPRTIVLENVYGMLTSHGGNDFLNLSLAIVNEGYIFGALLIDAVNFVPQSRPRVFILCVDETCVIPGLLTTPEPQGPWYPKRLVDAFKGLPAHVTDKWRWWNIPLPETAPVALESVIDVLNGADGWDSPERTQSLLNIMSPLHLEKICEMKKLGHPVVGTIYKRTRGGVQRAEVRFDGVAGCLRTPSGGSSRQTIILVDGDTIRTRLIAPREAARLMGLPDTYVLPEKYNDAYHLIGDGVVVPVVGHINKNFLIPLLDAQPKN</sequence>
<comment type="caution">
    <text evidence="9">The sequence shown here is derived from an EMBL/GenBank/DDBJ whole genome shotgun (WGS) entry which is preliminary data.</text>
</comment>
<evidence type="ECO:0000256" key="6">
    <source>
        <dbReference type="ARBA" id="ARBA00047422"/>
    </source>
</evidence>
<evidence type="ECO:0000256" key="1">
    <source>
        <dbReference type="ARBA" id="ARBA00011975"/>
    </source>
</evidence>
<protein>
    <recommendedName>
        <fullName evidence="1">DNA (cytosine-5-)-methyltransferase</fullName>
        <ecNumber evidence="1">2.1.1.37</ecNumber>
    </recommendedName>
</protein>
<dbReference type="PANTHER" id="PTHR46098">
    <property type="entry name" value="TRNA (CYTOSINE(38)-C(5))-METHYLTRANSFERASE"/>
    <property type="match status" value="1"/>
</dbReference>
<dbReference type="GO" id="GO:0003886">
    <property type="term" value="F:DNA (cytosine-5-)-methyltransferase activity"/>
    <property type="evidence" value="ECO:0007669"/>
    <property type="project" value="UniProtKB-EC"/>
</dbReference>
<reference evidence="9" key="1">
    <citation type="submission" date="2022-08" db="EMBL/GenBank/DDBJ databases">
        <title>A global survey of hypervirulent Aeromonas hydrophila identified this emerging pathogen in farmed fish in the lower Mekong River basin.</title>
        <authorList>
            <person name="Xu T."/>
            <person name="Rasmussen-Ivey C.R."/>
            <person name="Moen F.S."/>
            <person name="Fernandez Bravo A."/>
            <person name="Lamy B."/>
            <person name="Beaz-Hidalgo R."/>
            <person name="Khan C.D."/>
            <person name="Castro Escarpulli G."/>
            <person name="Yasin I.S.M."/>
            <person name="Figueras M.J."/>
            <person name="Azzam Sayuti M."/>
            <person name="Karim M.M."/>
            <person name="Alam K.M."/>
            <person name="Le T.T.T."/>
            <person name="Thao N.H.P."/>
            <person name="Addo S."/>
            <person name="Duodu S."/>
            <person name="Ali S."/>
            <person name="Mey S."/>
            <person name="Somony T."/>
            <person name="Liles M.R."/>
        </authorList>
    </citation>
    <scope>NUCLEOTIDE SEQUENCE</scope>
    <source>
        <strain evidence="9">0.14</strain>
    </source>
</reference>
<evidence type="ECO:0000256" key="2">
    <source>
        <dbReference type="ARBA" id="ARBA00022603"/>
    </source>
</evidence>
<dbReference type="EC" id="2.1.1.37" evidence="1"/>
<accession>A0AAW5MAE5</accession>
<evidence type="ECO:0000256" key="3">
    <source>
        <dbReference type="ARBA" id="ARBA00022679"/>
    </source>
</evidence>
<organism evidence="9 10">
    <name type="scientific">Aeromonas veronii</name>
    <dbReference type="NCBI Taxonomy" id="654"/>
    <lineage>
        <taxon>Bacteria</taxon>
        <taxon>Pseudomonadati</taxon>
        <taxon>Pseudomonadota</taxon>
        <taxon>Gammaproteobacteria</taxon>
        <taxon>Aeromonadales</taxon>
        <taxon>Aeromonadaceae</taxon>
        <taxon>Aeromonas</taxon>
    </lineage>
</organism>
<dbReference type="NCBIfam" id="TIGR00675">
    <property type="entry name" value="dcm"/>
    <property type="match status" value="1"/>
</dbReference>
<dbReference type="InterPro" id="IPR050750">
    <property type="entry name" value="C5-MTase"/>
</dbReference>
<keyword evidence="5" id="KW-0680">Restriction system</keyword>
<dbReference type="AlphaFoldDB" id="A0AAW5MAE5"/>
<dbReference type="PROSITE" id="PS51679">
    <property type="entry name" value="SAM_MT_C5"/>
    <property type="match status" value="1"/>
</dbReference>
<keyword evidence="3 7" id="KW-0808">Transferase</keyword>
<dbReference type="PANTHER" id="PTHR46098:SF1">
    <property type="entry name" value="TRNA (CYTOSINE(38)-C(5))-METHYLTRANSFERASE"/>
    <property type="match status" value="1"/>
</dbReference>
<dbReference type="GO" id="GO:0009307">
    <property type="term" value="P:DNA restriction-modification system"/>
    <property type="evidence" value="ECO:0007669"/>
    <property type="project" value="UniProtKB-KW"/>
</dbReference>
<dbReference type="SUPFAM" id="SSF53335">
    <property type="entry name" value="S-adenosyl-L-methionine-dependent methyltransferases"/>
    <property type="match status" value="1"/>
</dbReference>
<evidence type="ECO:0000256" key="4">
    <source>
        <dbReference type="ARBA" id="ARBA00022691"/>
    </source>
</evidence>
<keyword evidence="2 7" id="KW-0489">Methyltransferase</keyword>
<dbReference type="Proteomes" id="UP001204061">
    <property type="component" value="Unassembled WGS sequence"/>
</dbReference>
<feature type="active site" evidence="7">
    <location>
        <position position="73"/>
    </location>
</feature>
<dbReference type="RefSeq" id="WP_252629365.1">
    <property type="nucleotide sequence ID" value="NZ_CP072325.1"/>
</dbReference>
<name>A0AAW5MAE5_AERVE</name>
<comment type="catalytic activity">
    <reaction evidence="6">
        <text>a 2'-deoxycytidine in DNA + S-adenosyl-L-methionine = a 5-methyl-2'-deoxycytidine in DNA + S-adenosyl-L-homocysteine + H(+)</text>
        <dbReference type="Rhea" id="RHEA:13681"/>
        <dbReference type="Rhea" id="RHEA-COMP:11369"/>
        <dbReference type="Rhea" id="RHEA-COMP:11370"/>
        <dbReference type="ChEBI" id="CHEBI:15378"/>
        <dbReference type="ChEBI" id="CHEBI:57856"/>
        <dbReference type="ChEBI" id="CHEBI:59789"/>
        <dbReference type="ChEBI" id="CHEBI:85452"/>
        <dbReference type="ChEBI" id="CHEBI:85454"/>
        <dbReference type="EC" id="2.1.1.37"/>
    </reaction>
</comment>
<evidence type="ECO:0000256" key="5">
    <source>
        <dbReference type="ARBA" id="ARBA00022747"/>
    </source>
</evidence>
<dbReference type="GO" id="GO:0032259">
    <property type="term" value="P:methylation"/>
    <property type="evidence" value="ECO:0007669"/>
    <property type="project" value="UniProtKB-KW"/>
</dbReference>
<dbReference type="InterPro" id="IPR001525">
    <property type="entry name" value="C5_MeTfrase"/>
</dbReference>
<gene>
    <name evidence="9" type="primary">dcm</name>
    <name evidence="9" type="ORF">NS965_19395</name>
</gene>
<dbReference type="PRINTS" id="PR00105">
    <property type="entry name" value="C5METTRFRASE"/>
</dbReference>